<protein>
    <submittedName>
        <fullName evidence="2">Uncharacterized protein</fullName>
    </submittedName>
</protein>
<dbReference type="AlphaFoldDB" id="A0A426X402"/>
<dbReference type="Proteomes" id="UP000287651">
    <property type="component" value="Unassembled WGS sequence"/>
</dbReference>
<evidence type="ECO:0000256" key="1">
    <source>
        <dbReference type="SAM" id="MobiDB-lite"/>
    </source>
</evidence>
<evidence type="ECO:0000313" key="2">
    <source>
        <dbReference type="EMBL" id="RRT34212.1"/>
    </source>
</evidence>
<gene>
    <name evidence="2" type="ORF">B296_00051971</name>
</gene>
<proteinExistence type="predicted"/>
<feature type="region of interest" description="Disordered" evidence="1">
    <location>
        <begin position="48"/>
        <end position="72"/>
    </location>
</feature>
<comment type="caution">
    <text evidence="2">The sequence shown here is derived from an EMBL/GenBank/DDBJ whole genome shotgun (WGS) entry which is preliminary data.</text>
</comment>
<reference evidence="2 3" key="1">
    <citation type="journal article" date="2014" name="Agronomy (Basel)">
        <title>A Draft Genome Sequence for Ensete ventricosum, the Drought-Tolerant Tree Against Hunger.</title>
        <authorList>
            <person name="Harrison J."/>
            <person name="Moore K.A."/>
            <person name="Paszkiewicz K."/>
            <person name="Jones T."/>
            <person name="Grant M."/>
            <person name="Ambacheew D."/>
            <person name="Muzemil S."/>
            <person name="Studholme D.J."/>
        </authorList>
    </citation>
    <scope>NUCLEOTIDE SEQUENCE [LARGE SCALE GENOMIC DNA]</scope>
</reference>
<evidence type="ECO:0000313" key="3">
    <source>
        <dbReference type="Proteomes" id="UP000287651"/>
    </source>
</evidence>
<sequence length="126" mass="14657">MTPNPLKDPRELWDWAKYYRFHRAYGYDTKDYHNLHNQIEELIRADTSGVMSGGPETHPYTRRGPLRSRSTLSSGSNPHIYFQVREVEYLDHDDALVISVRIANVLMKRVMVDSGSPADILYKDVF</sequence>
<dbReference type="EMBL" id="AMZH03027280">
    <property type="protein sequence ID" value="RRT34212.1"/>
    <property type="molecule type" value="Genomic_DNA"/>
</dbReference>
<accession>A0A426X402</accession>
<name>A0A426X402_ENSVE</name>
<organism evidence="2 3">
    <name type="scientific">Ensete ventricosum</name>
    <name type="common">Abyssinian banana</name>
    <name type="synonym">Musa ensete</name>
    <dbReference type="NCBI Taxonomy" id="4639"/>
    <lineage>
        <taxon>Eukaryota</taxon>
        <taxon>Viridiplantae</taxon>
        <taxon>Streptophyta</taxon>
        <taxon>Embryophyta</taxon>
        <taxon>Tracheophyta</taxon>
        <taxon>Spermatophyta</taxon>
        <taxon>Magnoliopsida</taxon>
        <taxon>Liliopsida</taxon>
        <taxon>Zingiberales</taxon>
        <taxon>Musaceae</taxon>
        <taxon>Ensete</taxon>
    </lineage>
</organism>